<protein>
    <submittedName>
        <fullName evidence="3">Lysosomal acid lipase cholesteryl ester hydrolase-like</fullName>
    </submittedName>
</protein>
<evidence type="ECO:0000259" key="2">
    <source>
        <dbReference type="Pfam" id="PF04083"/>
    </source>
</evidence>
<dbReference type="EMBL" id="BDRX01000087">
    <property type="protein sequence ID" value="GBF96820.1"/>
    <property type="molecule type" value="Genomic_DNA"/>
</dbReference>
<keyword evidence="3" id="KW-0378">Hydrolase</keyword>
<accession>A0A2V0PFY4</accession>
<keyword evidence="4" id="KW-1185">Reference proteome</keyword>
<dbReference type="Pfam" id="PF04083">
    <property type="entry name" value="Abhydro_lipase"/>
    <property type="match status" value="1"/>
</dbReference>
<dbReference type="Proteomes" id="UP000247498">
    <property type="component" value="Unassembled WGS sequence"/>
</dbReference>
<evidence type="ECO:0000313" key="3">
    <source>
        <dbReference type="EMBL" id="GBF96820.1"/>
    </source>
</evidence>
<feature type="chain" id="PRO_5016047347" evidence="1">
    <location>
        <begin position="38"/>
        <end position="385"/>
    </location>
</feature>
<dbReference type="Gene3D" id="3.40.50.1820">
    <property type="entry name" value="alpha/beta hydrolase"/>
    <property type="match status" value="2"/>
</dbReference>
<sequence>MLHARGRRRPPGPPAAAPAALALALLLVLAAAAAAAAQRVAGEAVLDPSEPAALAGALFQYRALLLESRAARAAAGDAPGAGLPPPPLRRAAPRDHVIPLPLGWGYINTTYAARGGGRGHHEPTGCGGPLDSDRACGSPFAFDAVRYVATMEELVVPKGYPLEAYELRTPDGYDLALYRIPHGRYRNSQPGPRPLVFLQHGVTLASNCYVVLNQNESLAFILADAGFDVWMGNTRGNTYSTTHATLDIYSLEFWQFSIDQLALIDVPLMVDFGDLCGRTKWSPGKGLVRHPTRESCNRAQYDGADEPPEYDLSKVTAPQAFFLAEFDVLTMSQDVTELRRRLPAASNVAQFFYKGRGHMDFVWDRNSPHAGDMADIFHRFAPGSY</sequence>
<reference evidence="3 4" key="1">
    <citation type="journal article" date="2018" name="Sci. Rep.">
        <title>Raphidocelis subcapitata (=Pseudokirchneriella subcapitata) provides an insight into genome evolution and environmental adaptations in the Sphaeropleales.</title>
        <authorList>
            <person name="Suzuki S."/>
            <person name="Yamaguchi H."/>
            <person name="Nakajima N."/>
            <person name="Kawachi M."/>
        </authorList>
    </citation>
    <scope>NUCLEOTIDE SEQUENCE [LARGE SCALE GENOMIC DNA]</scope>
    <source>
        <strain evidence="3 4">NIES-35</strain>
    </source>
</reference>
<evidence type="ECO:0000313" key="4">
    <source>
        <dbReference type="Proteomes" id="UP000247498"/>
    </source>
</evidence>
<name>A0A2V0PFY4_9CHLO</name>
<dbReference type="STRING" id="307507.A0A2V0PFY4"/>
<dbReference type="PANTHER" id="PTHR11005">
    <property type="entry name" value="LYSOSOMAL ACID LIPASE-RELATED"/>
    <property type="match status" value="1"/>
</dbReference>
<gene>
    <name evidence="3" type="ORF">Rsub_09676</name>
</gene>
<keyword evidence="1" id="KW-0732">Signal</keyword>
<feature type="signal peptide" evidence="1">
    <location>
        <begin position="1"/>
        <end position="37"/>
    </location>
</feature>
<dbReference type="InterPro" id="IPR006693">
    <property type="entry name" value="AB_hydrolase_lipase"/>
</dbReference>
<proteinExistence type="predicted"/>
<organism evidence="3 4">
    <name type="scientific">Raphidocelis subcapitata</name>
    <dbReference type="NCBI Taxonomy" id="307507"/>
    <lineage>
        <taxon>Eukaryota</taxon>
        <taxon>Viridiplantae</taxon>
        <taxon>Chlorophyta</taxon>
        <taxon>core chlorophytes</taxon>
        <taxon>Chlorophyceae</taxon>
        <taxon>CS clade</taxon>
        <taxon>Sphaeropleales</taxon>
        <taxon>Selenastraceae</taxon>
        <taxon>Raphidocelis</taxon>
    </lineage>
</organism>
<feature type="domain" description="Partial AB-hydrolase lipase" evidence="2">
    <location>
        <begin position="153"/>
        <end position="211"/>
    </location>
</feature>
<dbReference type="OrthoDB" id="9974421at2759"/>
<dbReference type="InterPro" id="IPR029058">
    <property type="entry name" value="AB_hydrolase_fold"/>
</dbReference>
<dbReference type="SUPFAM" id="SSF53474">
    <property type="entry name" value="alpha/beta-Hydrolases"/>
    <property type="match status" value="1"/>
</dbReference>
<dbReference type="AlphaFoldDB" id="A0A2V0PFY4"/>
<comment type="caution">
    <text evidence="3">The sequence shown here is derived from an EMBL/GenBank/DDBJ whole genome shotgun (WGS) entry which is preliminary data.</text>
</comment>
<evidence type="ECO:0000256" key="1">
    <source>
        <dbReference type="SAM" id="SignalP"/>
    </source>
</evidence>
<dbReference type="GO" id="GO:0006629">
    <property type="term" value="P:lipid metabolic process"/>
    <property type="evidence" value="ECO:0007669"/>
    <property type="project" value="InterPro"/>
</dbReference>
<dbReference type="GO" id="GO:0016787">
    <property type="term" value="F:hydrolase activity"/>
    <property type="evidence" value="ECO:0007669"/>
    <property type="project" value="UniProtKB-KW"/>
</dbReference>
<dbReference type="InParanoid" id="A0A2V0PFY4"/>